<gene>
    <name evidence="9" type="ORF">CYL18_06630</name>
</gene>
<dbReference type="GO" id="GO:0016651">
    <property type="term" value="F:oxidoreductase activity, acting on NAD(P)H"/>
    <property type="evidence" value="ECO:0007669"/>
    <property type="project" value="UniProtKB-ARBA"/>
</dbReference>
<comment type="function">
    <text evidence="2">Low-potential electron donor to a number of redox enzymes.</text>
</comment>
<comment type="cofactor">
    <cofactor evidence="1">
        <name>FMN</name>
        <dbReference type="ChEBI" id="CHEBI:58210"/>
    </cofactor>
</comment>
<dbReference type="Pfam" id="PF00258">
    <property type="entry name" value="Flavodoxin_1"/>
    <property type="match status" value="1"/>
</dbReference>
<proteinExistence type="inferred from homology"/>
<comment type="caution">
    <text evidence="9">The sequence shown here is derived from an EMBL/GenBank/DDBJ whole genome shotgun (WGS) entry which is preliminary data.</text>
</comment>
<dbReference type="InterPro" id="IPR029039">
    <property type="entry name" value="Flavoprotein-like_sf"/>
</dbReference>
<keyword evidence="5" id="KW-0285">Flavoprotein</keyword>
<evidence type="ECO:0000256" key="5">
    <source>
        <dbReference type="ARBA" id="ARBA00022630"/>
    </source>
</evidence>
<dbReference type="InterPro" id="IPR001094">
    <property type="entry name" value="Flavdoxin-like"/>
</dbReference>
<dbReference type="PROSITE" id="PS50902">
    <property type="entry name" value="FLAVODOXIN_LIKE"/>
    <property type="match status" value="1"/>
</dbReference>
<dbReference type="EMBL" id="PKOZ01000002">
    <property type="protein sequence ID" value="PQD96267.1"/>
    <property type="molecule type" value="Genomic_DNA"/>
</dbReference>
<dbReference type="PANTHER" id="PTHR42809:SF1">
    <property type="entry name" value="FLAVODOXIN 1"/>
    <property type="match status" value="1"/>
</dbReference>
<reference evidence="9 10" key="1">
    <citation type="submission" date="2017-12" db="EMBL/GenBank/DDBJ databases">
        <title>Taxonomic description and draft genome of Pradoshia cofamensis Gen. nov., sp. nov., a thermotolerant bacillale isolated from anterior gut of earthworm Eisenia fetida.</title>
        <authorList>
            <person name="Saha T."/>
            <person name="Chakraborty R."/>
        </authorList>
    </citation>
    <scope>NUCLEOTIDE SEQUENCE [LARGE SCALE GENOMIC DNA]</scope>
    <source>
        <strain evidence="9 10">EAG3</strain>
    </source>
</reference>
<organism evidence="9 10">
    <name type="scientific">Pradoshia eiseniae</name>
    <dbReference type="NCBI Taxonomy" id="2064768"/>
    <lineage>
        <taxon>Bacteria</taxon>
        <taxon>Bacillati</taxon>
        <taxon>Bacillota</taxon>
        <taxon>Bacilli</taxon>
        <taxon>Bacillales</taxon>
        <taxon>Bacillaceae</taxon>
        <taxon>Pradoshia</taxon>
    </lineage>
</organism>
<dbReference type="OrthoDB" id="9790745at2"/>
<dbReference type="RefSeq" id="WP_104848694.1">
    <property type="nucleotide sequence ID" value="NZ_PKOZ01000002.1"/>
</dbReference>
<dbReference type="GO" id="GO:0010181">
    <property type="term" value="F:FMN binding"/>
    <property type="evidence" value="ECO:0007669"/>
    <property type="project" value="InterPro"/>
</dbReference>
<dbReference type="SUPFAM" id="SSF52218">
    <property type="entry name" value="Flavoproteins"/>
    <property type="match status" value="1"/>
</dbReference>
<keyword evidence="4" id="KW-0813">Transport</keyword>
<evidence type="ECO:0000259" key="8">
    <source>
        <dbReference type="PROSITE" id="PS50902"/>
    </source>
</evidence>
<accession>A0A2S7N2M7</accession>
<dbReference type="InterPro" id="IPR008254">
    <property type="entry name" value="Flavodoxin/NO_synth"/>
</dbReference>
<sequence>MKAAIIYTSKTGNTEELALELHGCLSRHIPTDIYTAGRISPSQLNDYEIIIIGTYTWGMGEIPLEMMSLYEWIECQNVNHLTTAVFGTGDRFYPNFCGAVDKFRDMLYVHTNLAATLKVELSPQRSDREKCERFADILMKRISKQASPV</sequence>
<feature type="domain" description="Flavodoxin-like" evidence="8">
    <location>
        <begin position="3"/>
        <end position="139"/>
    </location>
</feature>
<evidence type="ECO:0000313" key="9">
    <source>
        <dbReference type="EMBL" id="PQD96267.1"/>
    </source>
</evidence>
<comment type="similarity">
    <text evidence="3">Belongs to the flavodoxin family.</text>
</comment>
<keyword evidence="10" id="KW-1185">Reference proteome</keyword>
<evidence type="ECO:0000313" key="10">
    <source>
        <dbReference type="Proteomes" id="UP000239663"/>
    </source>
</evidence>
<dbReference type="InterPro" id="IPR050619">
    <property type="entry name" value="Flavodoxin"/>
</dbReference>
<dbReference type="Gene3D" id="3.40.50.360">
    <property type="match status" value="1"/>
</dbReference>
<evidence type="ECO:0000256" key="7">
    <source>
        <dbReference type="ARBA" id="ARBA00022982"/>
    </source>
</evidence>
<evidence type="ECO:0000256" key="3">
    <source>
        <dbReference type="ARBA" id="ARBA00005267"/>
    </source>
</evidence>
<protein>
    <submittedName>
        <fullName evidence="9">Flavodoxin</fullName>
    </submittedName>
</protein>
<name>A0A2S7N2M7_9BACI</name>
<dbReference type="PRINTS" id="PR00369">
    <property type="entry name" value="FLAVODOXIN"/>
</dbReference>
<dbReference type="PANTHER" id="PTHR42809">
    <property type="entry name" value="FLAVODOXIN 2"/>
    <property type="match status" value="1"/>
</dbReference>
<evidence type="ECO:0000256" key="6">
    <source>
        <dbReference type="ARBA" id="ARBA00022643"/>
    </source>
</evidence>
<keyword evidence="7" id="KW-0249">Electron transport</keyword>
<evidence type="ECO:0000256" key="2">
    <source>
        <dbReference type="ARBA" id="ARBA00003297"/>
    </source>
</evidence>
<keyword evidence="6" id="KW-0288">FMN</keyword>
<evidence type="ECO:0000256" key="1">
    <source>
        <dbReference type="ARBA" id="ARBA00001917"/>
    </source>
</evidence>
<evidence type="ECO:0000256" key="4">
    <source>
        <dbReference type="ARBA" id="ARBA00022448"/>
    </source>
</evidence>
<dbReference type="AlphaFoldDB" id="A0A2S7N2M7"/>
<dbReference type="Proteomes" id="UP000239663">
    <property type="component" value="Unassembled WGS sequence"/>
</dbReference>